<evidence type="ECO:0000313" key="1">
    <source>
        <dbReference type="EMBL" id="QLH51842.1"/>
    </source>
</evidence>
<sequence>MYARTSGISNGSRGVDVVAFDNQAEPAAELGRSLPVSGQSVQELQWLGDIAGFDLTPGEHQNDWVGDSAVQALGHWGVVGVGSCGRMAADPLPSLAVPQ</sequence>
<dbReference type="EMBL" id="CP058708">
    <property type="protein sequence ID" value="QLH51842.1"/>
    <property type="molecule type" value="Genomic_DNA"/>
</dbReference>
<accession>A0A7D5SHA4</accession>
<organism evidence="1 2">
    <name type="scientific">Candidatus Accumulibacter cognatus</name>
    <dbReference type="NCBI Taxonomy" id="2954383"/>
    <lineage>
        <taxon>Bacteria</taxon>
        <taxon>Pseudomonadati</taxon>
        <taxon>Pseudomonadota</taxon>
        <taxon>Betaproteobacteria</taxon>
        <taxon>Candidatus Accumulibacter</taxon>
    </lineage>
</organism>
<proteinExistence type="predicted"/>
<name>A0A7D5SHA4_9PROT</name>
<evidence type="ECO:0000313" key="2">
    <source>
        <dbReference type="Proteomes" id="UP000509684"/>
    </source>
</evidence>
<dbReference type="Proteomes" id="UP000509684">
    <property type="component" value="Chromosome"/>
</dbReference>
<gene>
    <name evidence="1" type="ORF">HWD57_20130</name>
</gene>
<reference evidence="1 2" key="1">
    <citation type="journal article" date="2019" name="Microbiome">
        <title>Annotated bacterial chromosomes from frame-shift-corrected long-read metagenomic data.</title>
        <authorList>
            <person name="Arumugam K."/>
            <person name="Bagci C."/>
            <person name="Bessarab I."/>
            <person name="Beier S."/>
            <person name="Buchfink B."/>
            <person name="Gorska A."/>
            <person name="Qiu G."/>
            <person name="Huson D.H."/>
            <person name="Williams R.B.H."/>
        </authorList>
    </citation>
    <scope>NUCLEOTIDE SEQUENCE [LARGE SCALE GENOMIC DNA]</scope>
    <source>
        <strain evidence="1">SSA1</strain>
    </source>
</reference>
<dbReference type="KEGG" id="acog:HWD57_20130"/>
<protein>
    <submittedName>
        <fullName evidence="1">Uncharacterized protein</fullName>
    </submittedName>
</protein>
<dbReference type="AlphaFoldDB" id="A0A7D5SHA4"/>